<accession>A0AAI8ANG1</accession>
<dbReference type="InterPro" id="IPR000100">
    <property type="entry name" value="RNase_P"/>
</dbReference>
<proteinExistence type="inferred from homology"/>
<comment type="similarity">
    <text evidence="6">Belongs to the RnpA family.</text>
</comment>
<protein>
    <recommendedName>
        <fullName evidence="6 7">Ribonuclease P protein component</fullName>
        <shortName evidence="6">RNase P protein</shortName>
        <shortName evidence="6">RNaseP protein</shortName>
        <ecNumber evidence="6 7">3.1.26.5</ecNumber>
    </recommendedName>
    <alternativeName>
        <fullName evidence="6">Protein C5</fullName>
    </alternativeName>
</protein>
<dbReference type="PANTHER" id="PTHR33992:SF1">
    <property type="entry name" value="RIBONUCLEASE P PROTEIN COMPONENT"/>
    <property type="match status" value="1"/>
</dbReference>
<name>A0AAI8ANG1_MESHY</name>
<dbReference type="HAMAP" id="MF_00227">
    <property type="entry name" value="RNase_P"/>
    <property type="match status" value="1"/>
</dbReference>
<dbReference type="PANTHER" id="PTHR33992">
    <property type="entry name" value="RIBONUCLEASE P PROTEIN COMPONENT"/>
    <property type="match status" value="1"/>
</dbReference>
<evidence type="ECO:0000256" key="7">
    <source>
        <dbReference type="NCBIfam" id="TIGR00188"/>
    </source>
</evidence>
<reference evidence="8 9" key="1">
    <citation type="journal article" date="2013" name="Genome Announc.">
        <title>Complete Genome Sequence of Mycoplasma hyorhinis Strain SK76.</title>
        <authorList>
            <person name="Goodison S."/>
            <person name="Urquidi V."/>
            <person name="Kumar D."/>
            <person name="Reyes L."/>
            <person name="Rosser C.J."/>
        </authorList>
    </citation>
    <scope>NUCLEOTIDE SEQUENCE [LARGE SCALE GENOMIC DNA]</scope>
    <source>
        <strain evidence="8 9">SK76</strain>
    </source>
</reference>
<dbReference type="InterPro" id="IPR014721">
    <property type="entry name" value="Ribsml_uS5_D2-typ_fold_subgr"/>
</dbReference>
<keyword evidence="5 6" id="KW-0694">RNA-binding</keyword>
<sequence length="116" mass="14465">MLNFKKVRKNWQFQNIINFKQQIVNKELILYYKEFFQFELGISIPKKFVNAVKRNYYKRQIKIIIQNYLKNKKEFNVKFQIILITRKSFLNLDFKTKEIKIKNILNELENIWNKRK</sequence>
<dbReference type="InterPro" id="IPR020568">
    <property type="entry name" value="Ribosomal_Su5_D2-typ_SF"/>
</dbReference>
<keyword evidence="4 6" id="KW-0378">Hydrolase</keyword>
<dbReference type="GO" id="GO:0030677">
    <property type="term" value="C:ribonuclease P complex"/>
    <property type="evidence" value="ECO:0007669"/>
    <property type="project" value="TreeGrafter"/>
</dbReference>
<comment type="function">
    <text evidence="6">RNaseP catalyzes the removal of the 5'-leader sequence from pre-tRNA to produce the mature 5'-terminus. It can also cleave other RNA substrates such as 4.5S RNA. The protein component plays an auxiliary but essential role in vivo by binding to the 5'-leader sequence and broadening the substrate specificity of the ribozyme.</text>
</comment>
<evidence type="ECO:0000256" key="4">
    <source>
        <dbReference type="ARBA" id="ARBA00022801"/>
    </source>
</evidence>
<keyword evidence="3 6" id="KW-0255">Endonuclease</keyword>
<organism evidence="8 9">
    <name type="scientific">Mesomycoplasma hyorhinis SK76</name>
    <dbReference type="NCBI Taxonomy" id="1118964"/>
    <lineage>
        <taxon>Bacteria</taxon>
        <taxon>Bacillati</taxon>
        <taxon>Mycoplasmatota</taxon>
        <taxon>Mycoplasmoidales</taxon>
        <taxon>Metamycoplasmataceae</taxon>
        <taxon>Mesomycoplasma</taxon>
    </lineage>
</organism>
<comment type="catalytic activity">
    <reaction evidence="6">
        <text>Endonucleolytic cleavage of RNA, removing 5'-extranucleotides from tRNA precursor.</text>
        <dbReference type="EC" id="3.1.26.5"/>
    </reaction>
</comment>
<evidence type="ECO:0000256" key="2">
    <source>
        <dbReference type="ARBA" id="ARBA00022722"/>
    </source>
</evidence>
<dbReference type="RefSeq" id="WP_013302493.1">
    <property type="nucleotide sequence ID" value="NC_019552.1"/>
</dbReference>
<evidence type="ECO:0000256" key="1">
    <source>
        <dbReference type="ARBA" id="ARBA00022694"/>
    </source>
</evidence>
<dbReference type="SUPFAM" id="SSF54211">
    <property type="entry name" value="Ribosomal protein S5 domain 2-like"/>
    <property type="match status" value="1"/>
</dbReference>
<evidence type="ECO:0000256" key="6">
    <source>
        <dbReference type="HAMAP-Rule" id="MF_00227"/>
    </source>
</evidence>
<evidence type="ECO:0000313" key="9">
    <source>
        <dbReference type="Proteomes" id="UP000009399"/>
    </source>
</evidence>
<evidence type="ECO:0000256" key="3">
    <source>
        <dbReference type="ARBA" id="ARBA00022759"/>
    </source>
</evidence>
<keyword evidence="2 6" id="KW-0540">Nuclease</keyword>
<dbReference type="GO" id="GO:0042781">
    <property type="term" value="F:3'-tRNA processing endoribonuclease activity"/>
    <property type="evidence" value="ECO:0007669"/>
    <property type="project" value="TreeGrafter"/>
</dbReference>
<comment type="subunit">
    <text evidence="6">Consists of a catalytic RNA component (M1 or rnpB) and a protein subunit.</text>
</comment>
<dbReference type="NCBIfam" id="TIGR00188">
    <property type="entry name" value="rnpA"/>
    <property type="match status" value="1"/>
</dbReference>
<dbReference type="EMBL" id="CP003914">
    <property type="protein sequence ID" value="AFX74687.1"/>
    <property type="molecule type" value="Genomic_DNA"/>
</dbReference>
<dbReference type="Proteomes" id="UP000009399">
    <property type="component" value="Chromosome"/>
</dbReference>
<dbReference type="GO" id="GO:0000049">
    <property type="term" value="F:tRNA binding"/>
    <property type="evidence" value="ECO:0007669"/>
    <property type="project" value="UniProtKB-UniRule"/>
</dbReference>
<keyword evidence="1 6" id="KW-0819">tRNA processing</keyword>
<dbReference type="AlphaFoldDB" id="A0AAI8ANG1"/>
<dbReference type="GO" id="GO:0004526">
    <property type="term" value="F:ribonuclease P activity"/>
    <property type="evidence" value="ECO:0007669"/>
    <property type="project" value="UniProtKB-UniRule"/>
</dbReference>
<dbReference type="Pfam" id="PF00825">
    <property type="entry name" value="Ribonuclease_P"/>
    <property type="match status" value="1"/>
</dbReference>
<evidence type="ECO:0000313" key="8">
    <source>
        <dbReference type="EMBL" id="AFX74687.1"/>
    </source>
</evidence>
<dbReference type="EC" id="3.1.26.5" evidence="6 7"/>
<dbReference type="GO" id="GO:0001682">
    <property type="term" value="P:tRNA 5'-leader removal"/>
    <property type="evidence" value="ECO:0007669"/>
    <property type="project" value="UniProtKB-UniRule"/>
</dbReference>
<evidence type="ECO:0000256" key="5">
    <source>
        <dbReference type="ARBA" id="ARBA00022884"/>
    </source>
</evidence>
<gene>
    <name evidence="6" type="primary">rnpA</name>
    <name evidence="8" type="ORF">MOS_786</name>
</gene>
<dbReference type="KEGG" id="mhs:MOS_786"/>
<dbReference type="Gene3D" id="3.30.230.10">
    <property type="match status" value="1"/>
</dbReference>